<dbReference type="EMBL" id="RKHL01000001">
    <property type="protein sequence ID" value="ROR81108.1"/>
    <property type="molecule type" value="Genomic_DNA"/>
</dbReference>
<proteinExistence type="predicted"/>
<name>A0A3N2C0S8_9MICO</name>
<dbReference type="Proteomes" id="UP000266915">
    <property type="component" value="Unassembled WGS sequence"/>
</dbReference>
<organism evidence="1 2">
    <name type="scientific">Plantibacter flavus</name>
    <dbReference type="NCBI Taxonomy" id="150123"/>
    <lineage>
        <taxon>Bacteria</taxon>
        <taxon>Bacillati</taxon>
        <taxon>Actinomycetota</taxon>
        <taxon>Actinomycetes</taxon>
        <taxon>Micrococcales</taxon>
        <taxon>Microbacteriaceae</taxon>
        <taxon>Plantibacter</taxon>
    </lineage>
</organism>
<sequence length="207" mass="23085">MGRQWKAGSKTPVDGKPYAQWKVREVDPPERVKSKHVVPLSSGDEGDVWEYIAVVVFVPIQSEVWVHFAPGTDDDDRRKAWAHAIAMRDTAESFDACSPRELPAQATVYETTIGYRLHGTRCTVSGCQSFGSWHVGPNHSADHVAEDIRAEGYRVRLVLRYGDWVPEVSLSTYRLDTATEVAALANDIAWIQAARRKLLEPQAAVKA</sequence>
<evidence type="ECO:0000313" key="2">
    <source>
        <dbReference type="Proteomes" id="UP000266915"/>
    </source>
</evidence>
<accession>A0A3N2C0S8</accession>
<dbReference type="AlphaFoldDB" id="A0A3N2C0S8"/>
<gene>
    <name evidence="1" type="ORF">EDD42_1159</name>
</gene>
<comment type="caution">
    <text evidence="1">The sequence shown here is derived from an EMBL/GenBank/DDBJ whole genome shotgun (WGS) entry which is preliminary data.</text>
</comment>
<protein>
    <submittedName>
        <fullName evidence="1">Uncharacterized protein</fullName>
    </submittedName>
</protein>
<evidence type="ECO:0000313" key="1">
    <source>
        <dbReference type="EMBL" id="ROR81108.1"/>
    </source>
</evidence>
<dbReference type="RefSeq" id="WP_085510350.1">
    <property type="nucleotide sequence ID" value="NZ_FXAP01000001.1"/>
</dbReference>
<keyword evidence="2" id="KW-1185">Reference proteome</keyword>
<reference evidence="1 2" key="1">
    <citation type="submission" date="2018-11" db="EMBL/GenBank/DDBJ databases">
        <title>Sequencing the genomes of 1000 actinobacteria strains.</title>
        <authorList>
            <person name="Klenk H.-P."/>
        </authorList>
    </citation>
    <scope>NUCLEOTIDE SEQUENCE [LARGE SCALE GENOMIC DNA]</scope>
    <source>
        <strain evidence="1 2">DSM 14012</strain>
    </source>
</reference>